<sequence length="212" mass="22216">MDTSLEMDACCGTGKRPENPAGLSAEVSAAAAALLRRGVLLPARGGDAVSLGRFLTLGLGLEEAYVESRIQTILRNGLAADDFAVPLASGDRLALSAAMPGVAGAALRRGGRYAAMRAAITQRREDAPPAPIAQLEEPVWIELRCFNSIAEELAGHLLCRGLAARPADAGQVLLPLAATPPAGLALPEPGLLWLAAWQTRPCFAFFRLSPWP</sequence>
<organism evidence="1 2">
    <name type="scientific">Desulfovibrio fairfieldensis</name>
    <dbReference type="NCBI Taxonomy" id="44742"/>
    <lineage>
        <taxon>Bacteria</taxon>
        <taxon>Pseudomonadati</taxon>
        <taxon>Thermodesulfobacteriota</taxon>
        <taxon>Desulfovibrionia</taxon>
        <taxon>Desulfovibrionales</taxon>
        <taxon>Desulfovibrionaceae</taxon>
        <taxon>Desulfovibrio</taxon>
    </lineage>
</organism>
<keyword evidence="2" id="KW-1185">Reference proteome</keyword>
<accession>A0A0X8JMU1</accession>
<dbReference type="KEGG" id="dfi:AXF13_13315"/>
<evidence type="ECO:0000313" key="1">
    <source>
        <dbReference type="EMBL" id="AMD91627.1"/>
    </source>
</evidence>
<reference evidence="2" key="1">
    <citation type="submission" date="2016-02" db="EMBL/GenBank/DDBJ databases">
        <authorList>
            <person name="Holder M.E."/>
            <person name="Ajami N.J."/>
            <person name="Petrosino J.F."/>
        </authorList>
    </citation>
    <scope>NUCLEOTIDE SEQUENCE [LARGE SCALE GENOMIC DNA]</scope>
    <source>
        <strain evidence="2">CCUG 45958</strain>
    </source>
</reference>
<dbReference type="RefSeq" id="WP_062254920.1">
    <property type="nucleotide sequence ID" value="NZ_CP014229.1"/>
</dbReference>
<proteinExistence type="predicted"/>
<keyword evidence="1" id="KW-0560">Oxidoreductase</keyword>
<gene>
    <name evidence="1" type="ORF">AXF13_13315</name>
</gene>
<keyword evidence="1" id="KW-0223">Dioxygenase</keyword>
<protein>
    <submittedName>
        <fullName evidence="1">Aromatic ring-opening dioxygenase LigA</fullName>
    </submittedName>
</protein>
<name>A0A0X8JMU1_9BACT</name>
<dbReference type="STRING" id="44742.AXF13_13315"/>
<dbReference type="AlphaFoldDB" id="A0A0X8JMU1"/>
<evidence type="ECO:0000313" key="2">
    <source>
        <dbReference type="Proteomes" id="UP000069241"/>
    </source>
</evidence>
<dbReference type="GO" id="GO:0051213">
    <property type="term" value="F:dioxygenase activity"/>
    <property type="evidence" value="ECO:0007669"/>
    <property type="project" value="UniProtKB-KW"/>
</dbReference>
<dbReference type="EMBL" id="CP014229">
    <property type="protein sequence ID" value="AMD91627.1"/>
    <property type="molecule type" value="Genomic_DNA"/>
</dbReference>
<dbReference type="Proteomes" id="UP000069241">
    <property type="component" value="Chromosome"/>
</dbReference>